<accession>A0ABT3I2Q0</accession>
<name>A0ABT3I2Q0_9FLAO</name>
<reference evidence="1" key="1">
    <citation type="submission" date="2022-10" db="EMBL/GenBank/DDBJ databases">
        <title>Chryseobacterium babae sp. nov. isolated from the gut of the beetle Oryctes rhinoceros, and Chryseobacterium kimseyorum sp. nov., isolated from a stick insect rearing cage.</title>
        <authorList>
            <person name="Shelomi M."/>
            <person name="Han C.-J."/>
            <person name="Chen W.-M."/>
            <person name="Chen H.-K."/>
            <person name="Liaw S.-J."/>
            <person name="Muhle E."/>
            <person name="Clermont D."/>
        </authorList>
    </citation>
    <scope>NUCLEOTIDE SEQUENCE</scope>
    <source>
        <strain evidence="1">09-1422</strain>
    </source>
</reference>
<dbReference type="Proteomes" id="UP001163731">
    <property type="component" value="Unassembled WGS sequence"/>
</dbReference>
<dbReference type="EMBL" id="JAPDHW010000017">
    <property type="protein sequence ID" value="MCW3170344.1"/>
    <property type="molecule type" value="Genomic_DNA"/>
</dbReference>
<evidence type="ECO:0008006" key="3">
    <source>
        <dbReference type="Google" id="ProtNLM"/>
    </source>
</evidence>
<dbReference type="RefSeq" id="WP_264751496.1">
    <property type="nucleotide sequence ID" value="NZ_JAPDHW010000017.1"/>
</dbReference>
<protein>
    <recommendedName>
        <fullName evidence="3">NACHT-NTPase and P-loop NTPases N-terminal domain-containing protein</fullName>
    </recommendedName>
</protein>
<evidence type="ECO:0000313" key="2">
    <source>
        <dbReference type="Proteomes" id="UP001163731"/>
    </source>
</evidence>
<evidence type="ECO:0000313" key="1">
    <source>
        <dbReference type="EMBL" id="MCW3170344.1"/>
    </source>
</evidence>
<keyword evidence="2" id="KW-1185">Reference proteome</keyword>
<organism evidence="1 2">
    <name type="scientific">Chryseobacterium kimseyorum</name>
    <dbReference type="NCBI Taxonomy" id="2984028"/>
    <lineage>
        <taxon>Bacteria</taxon>
        <taxon>Pseudomonadati</taxon>
        <taxon>Bacteroidota</taxon>
        <taxon>Flavobacteriia</taxon>
        <taxon>Flavobacteriales</taxon>
        <taxon>Weeksellaceae</taxon>
        <taxon>Chryseobacterium group</taxon>
        <taxon>Chryseobacterium</taxon>
    </lineage>
</organism>
<sequence length="125" mass="14850">MNFEDKFTKDFEEKFHKNLQTIRGISPESFEMIKQNLQIVFKFLEDFKNKPDKTPEDFEQLAAITSRLKPLLENFVDTELILGESLNRQSIAYYEHIKKLAKEGDKEAEKIYLDLKTYCEKFDSN</sequence>
<comment type="caution">
    <text evidence="1">The sequence shown here is derived from an EMBL/GenBank/DDBJ whole genome shotgun (WGS) entry which is preliminary data.</text>
</comment>
<gene>
    <name evidence="1" type="ORF">OMO38_17585</name>
</gene>
<proteinExistence type="predicted"/>